<sequence length="342" mass="38465">MVTIRQIAEEAGVSRGTVDRVINYRQGVNPDTEKRVREIAERLGYKPSVPGKMLAAKKKKIKIGFLVFDTPVALFFRDVYSAAKQKALEMDNLGISVKFYKAKQLDEQYLAGVLEQVEKDHLDGLILAPLHLPVFSEFLKRIEKSGIPAVFYNVDNDEGSRLSYVGCDYKESGRVAAGLTALSINNKGPIGIATVLDEKSPSSYERLMGFRKEIKKENPDITIINEDADYIFQENNCDAILELVEKHPEMKALYVINPGDCSIFEKVMARAANKDLKIITNDLLQKQRQLLKKGIITATIGQQPDVQGTLPIQMLYDYLVLGSMPQKDKIYTSLQIYIKQNL</sequence>
<comment type="caution">
    <text evidence="5">The sequence shown here is derived from an EMBL/GenBank/DDBJ whole genome shotgun (WGS) entry which is preliminary data.</text>
</comment>
<dbReference type="GO" id="GO:0003677">
    <property type="term" value="F:DNA binding"/>
    <property type="evidence" value="ECO:0007669"/>
    <property type="project" value="UniProtKB-KW"/>
</dbReference>
<dbReference type="SUPFAM" id="SSF47413">
    <property type="entry name" value="lambda repressor-like DNA-binding domains"/>
    <property type="match status" value="1"/>
</dbReference>
<dbReference type="Pfam" id="PF13407">
    <property type="entry name" value="Peripla_BP_4"/>
    <property type="match status" value="1"/>
</dbReference>
<dbReference type="PANTHER" id="PTHR30146">
    <property type="entry name" value="LACI-RELATED TRANSCRIPTIONAL REPRESSOR"/>
    <property type="match status" value="1"/>
</dbReference>
<dbReference type="EMBL" id="JAJCIS010000002">
    <property type="protein sequence ID" value="MCB7386697.1"/>
    <property type="molecule type" value="Genomic_DNA"/>
</dbReference>
<dbReference type="CDD" id="cd06307">
    <property type="entry name" value="PBP1_sugar_binding"/>
    <property type="match status" value="1"/>
</dbReference>
<name>A0ABS8DE51_9FIRM</name>
<evidence type="ECO:0000313" key="6">
    <source>
        <dbReference type="Proteomes" id="UP001299546"/>
    </source>
</evidence>
<dbReference type="Proteomes" id="UP001299546">
    <property type="component" value="Unassembled WGS sequence"/>
</dbReference>
<dbReference type="SUPFAM" id="SSF53822">
    <property type="entry name" value="Periplasmic binding protein-like I"/>
    <property type="match status" value="1"/>
</dbReference>
<dbReference type="InterPro" id="IPR028082">
    <property type="entry name" value="Peripla_BP_I"/>
</dbReference>
<dbReference type="InterPro" id="IPR010982">
    <property type="entry name" value="Lambda_DNA-bd_dom_sf"/>
</dbReference>
<evidence type="ECO:0000256" key="2">
    <source>
        <dbReference type="ARBA" id="ARBA00023125"/>
    </source>
</evidence>
<evidence type="ECO:0000256" key="1">
    <source>
        <dbReference type="ARBA" id="ARBA00023015"/>
    </source>
</evidence>
<feature type="domain" description="HTH lacI-type" evidence="4">
    <location>
        <begin position="2"/>
        <end position="56"/>
    </location>
</feature>
<keyword evidence="3" id="KW-0804">Transcription</keyword>
<dbReference type="SMART" id="SM00354">
    <property type="entry name" value="HTH_LACI"/>
    <property type="match status" value="1"/>
</dbReference>
<dbReference type="Gene3D" id="3.40.50.2300">
    <property type="match status" value="2"/>
</dbReference>
<dbReference type="RefSeq" id="WP_066736497.1">
    <property type="nucleotide sequence ID" value="NZ_JAJCIQ010000002.1"/>
</dbReference>
<evidence type="ECO:0000259" key="4">
    <source>
        <dbReference type="PROSITE" id="PS50932"/>
    </source>
</evidence>
<dbReference type="Pfam" id="PF00356">
    <property type="entry name" value="LacI"/>
    <property type="match status" value="1"/>
</dbReference>
<keyword evidence="1" id="KW-0805">Transcription regulation</keyword>
<evidence type="ECO:0000256" key="3">
    <source>
        <dbReference type="ARBA" id="ARBA00023163"/>
    </source>
</evidence>
<evidence type="ECO:0000313" key="5">
    <source>
        <dbReference type="EMBL" id="MCB7386697.1"/>
    </source>
</evidence>
<keyword evidence="2 5" id="KW-0238">DNA-binding</keyword>
<organism evidence="5 6">
    <name type="scientific">Bariatricus massiliensis</name>
    <dbReference type="NCBI Taxonomy" id="1745713"/>
    <lineage>
        <taxon>Bacteria</taxon>
        <taxon>Bacillati</taxon>
        <taxon>Bacillota</taxon>
        <taxon>Clostridia</taxon>
        <taxon>Lachnospirales</taxon>
        <taxon>Lachnospiraceae</taxon>
        <taxon>Bariatricus</taxon>
    </lineage>
</organism>
<dbReference type="PROSITE" id="PS50932">
    <property type="entry name" value="HTH_LACI_2"/>
    <property type="match status" value="1"/>
</dbReference>
<dbReference type="Gene3D" id="1.10.260.40">
    <property type="entry name" value="lambda repressor-like DNA-binding domains"/>
    <property type="match status" value="1"/>
</dbReference>
<reference evidence="5 6" key="1">
    <citation type="submission" date="2021-10" db="EMBL/GenBank/DDBJ databases">
        <title>Collection of gut derived symbiotic bacterial strains cultured from healthy donors.</title>
        <authorList>
            <person name="Lin H."/>
            <person name="Littmann E."/>
            <person name="Kohout C."/>
            <person name="Pamer E.G."/>
        </authorList>
    </citation>
    <scope>NUCLEOTIDE SEQUENCE [LARGE SCALE GENOMIC DNA]</scope>
    <source>
        <strain evidence="5 6">DFI.1.165</strain>
    </source>
</reference>
<dbReference type="CDD" id="cd01392">
    <property type="entry name" value="HTH_LacI"/>
    <property type="match status" value="1"/>
</dbReference>
<dbReference type="InterPro" id="IPR000843">
    <property type="entry name" value="HTH_LacI"/>
</dbReference>
<accession>A0ABS8DE51</accession>
<proteinExistence type="predicted"/>
<gene>
    <name evidence="5" type="ORF">LIZ65_05300</name>
</gene>
<keyword evidence="6" id="KW-1185">Reference proteome</keyword>
<protein>
    <submittedName>
        <fullName evidence="5">LacI family DNA-binding transcriptional regulator</fullName>
    </submittedName>
</protein>
<dbReference type="PANTHER" id="PTHR30146:SF152">
    <property type="entry name" value="TRANSCRIPTIONAL REGULATORY PROTEIN"/>
    <property type="match status" value="1"/>
</dbReference>
<dbReference type="InterPro" id="IPR025997">
    <property type="entry name" value="SBP_2_dom"/>
</dbReference>